<proteinExistence type="predicted"/>
<evidence type="ECO:0000313" key="2">
    <source>
        <dbReference type="Proteomes" id="UP001642464"/>
    </source>
</evidence>
<gene>
    <name evidence="1" type="ORF">SCF082_LOCUS9484</name>
</gene>
<sequence length="507" mass="57752">MKLSISSSRSAADVCGPPRHALFGRTICQRAFKKLLGLGSTRYTKLRRAALSNLCAPIDGRTLPRQFLLKTKTDSLRKRALVTEFLEWLYNAVSEPIPEAKGDLVNKRKAHDEEQEPASAVMKFRRFRGRRPKLARIVNRACKDPSRLRMLPPGSYTDYLNMLRARHPPERISLKLFSACGVCTRHKLIISKLGNDRAARDSQMREFVAHLQRQYRDRTHYWAARSASCLPMDVDQFFSMVASMLERSPELHPPQQFVTTLEGWLQDKSVREHDPLRSVMKVDQDPYDMIAAADHLEKLASGDFERGPLLDVSRSDLDLLGLWEETIAKFLRWQEDTFMRVPDLSDVLQQLSELIALDGMKTNSNDIGVWEKASSIAEAYKIGRSESTAAHNLLNNVDPAIVSWLTSLVQRWTLNKFLTHDAIAQGAFNRETCTATSCMTAWQAQLLNTLEVVELLCNRMDSDFSSTGLKFRKPYTFNQVESSLHLYSSDSYRLKSCISMTCEPVAW</sequence>
<reference evidence="1 2" key="1">
    <citation type="submission" date="2024-02" db="EMBL/GenBank/DDBJ databases">
        <authorList>
            <person name="Chen Y."/>
            <person name="Shah S."/>
            <person name="Dougan E. K."/>
            <person name="Thang M."/>
            <person name="Chan C."/>
        </authorList>
    </citation>
    <scope>NUCLEOTIDE SEQUENCE [LARGE SCALE GENOMIC DNA]</scope>
</reference>
<dbReference type="EMBL" id="CAXAMM010005513">
    <property type="protein sequence ID" value="CAK9007508.1"/>
    <property type="molecule type" value="Genomic_DNA"/>
</dbReference>
<organism evidence="1 2">
    <name type="scientific">Durusdinium trenchii</name>
    <dbReference type="NCBI Taxonomy" id="1381693"/>
    <lineage>
        <taxon>Eukaryota</taxon>
        <taxon>Sar</taxon>
        <taxon>Alveolata</taxon>
        <taxon>Dinophyceae</taxon>
        <taxon>Suessiales</taxon>
        <taxon>Symbiodiniaceae</taxon>
        <taxon>Durusdinium</taxon>
    </lineage>
</organism>
<keyword evidence="2" id="KW-1185">Reference proteome</keyword>
<protein>
    <submittedName>
        <fullName evidence="1">Modification methylase ScrFIA</fullName>
    </submittedName>
</protein>
<name>A0ABP0IZL4_9DINO</name>
<accession>A0ABP0IZL4</accession>
<dbReference type="GO" id="GO:0032259">
    <property type="term" value="P:methylation"/>
    <property type="evidence" value="ECO:0007669"/>
    <property type="project" value="UniProtKB-KW"/>
</dbReference>
<keyword evidence="1" id="KW-0808">Transferase</keyword>
<evidence type="ECO:0000313" key="1">
    <source>
        <dbReference type="EMBL" id="CAK9007508.1"/>
    </source>
</evidence>
<comment type="caution">
    <text evidence="1">The sequence shown here is derived from an EMBL/GenBank/DDBJ whole genome shotgun (WGS) entry which is preliminary data.</text>
</comment>
<keyword evidence="1" id="KW-0489">Methyltransferase</keyword>
<dbReference type="Proteomes" id="UP001642464">
    <property type="component" value="Unassembled WGS sequence"/>
</dbReference>
<dbReference type="GO" id="GO:0008168">
    <property type="term" value="F:methyltransferase activity"/>
    <property type="evidence" value="ECO:0007669"/>
    <property type="project" value="UniProtKB-KW"/>
</dbReference>